<organism evidence="2 3">
    <name type="scientific">Dictyobacter alpinus</name>
    <dbReference type="NCBI Taxonomy" id="2014873"/>
    <lineage>
        <taxon>Bacteria</taxon>
        <taxon>Bacillati</taxon>
        <taxon>Chloroflexota</taxon>
        <taxon>Ktedonobacteria</taxon>
        <taxon>Ktedonobacterales</taxon>
        <taxon>Dictyobacteraceae</taxon>
        <taxon>Dictyobacter</taxon>
    </lineage>
</organism>
<feature type="signal peptide" evidence="1">
    <location>
        <begin position="1"/>
        <end position="31"/>
    </location>
</feature>
<dbReference type="PANTHER" id="PTHR43649:SF12">
    <property type="entry name" value="DIACETYLCHITOBIOSE BINDING PROTEIN DASA"/>
    <property type="match status" value="1"/>
</dbReference>
<dbReference type="SUPFAM" id="SSF53850">
    <property type="entry name" value="Periplasmic binding protein-like II"/>
    <property type="match status" value="1"/>
</dbReference>
<name>A0A402B0I6_9CHLR</name>
<gene>
    <name evidence="2" type="ORF">KDA_03470</name>
</gene>
<dbReference type="InterPro" id="IPR006059">
    <property type="entry name" value="SBP"/>
</dbReference>
<sequence length="432" mass="46512">MGQSQFLPTSLTRRRFLQYSGGLAMSGSLLAACAGTGTTTPGTSTNNSVPSLTQWYHVYGEKGTHEAVLKYAKDYTKANVKVSWVPGVGDEYGSKVRAALLGSTPPDVFELPGPTVDQVKAGLIAPLDDIIDSVKSDFLPASLKPLTINGHVYAIKMINDPVFVYYRKSMFKKANITDTPKTLDEFISVAKKLSSGTVKGIYVGPDGGVDAFHQIAGWASGGDFISDDKKIIFNTDRVAAAYEKLHTLYTSGALLPDAPDFWWNSAPFKNGSVAMQWCGLWAMPEIKAALGDDFGIFPFPALDAQSKPATADGGWAEMVSAKGKNVDAAKAYVKALWIDNAAVQKDWNVAYGFHVPARVSISTETDKLKTAPASDAVDILNKYGHSMTPYWDSTMETALVEAVTNIIKKGAKGKAELDKAADKCNTELQKLV</sequence>
<evidence type="ECO:0000256" key="1">
    <source>
        <dbReference type="SAM" id="SignalP"/>
    </source>
</evidence>
<accession>A0A402B0I6</accession>
<dbReference type="OrthoDB" id="383889at2"/>
<dbReference type="PROSITE" id="PS51318">
    <property type="entry name" value="TAT"/>
    <property type="match status" value="1"/>
</dbReference>
<dbReference type="CDD" id="cd13585">
    <property type="entry name" value="PBP2_TMBP_like"/>
    <property type="match status" value="1"/>
</dbReference>
<dbReference type="RefSeq" id="WP_126625527.1">
    <property type="nucleotide sequence ID" value="NZ_BIFT01000001.1"/>
</dbReference>
<reference evidence="3" key="1">
    <citation type="submission" date="2018-12" db="EMBL/GenBank/DDBJ databases">
        <title>Tengunoibacter tsumagoiensis gen. nov., sp. nov., Dictyobacter kobayashii sp. nov., D. alpinus sp. nov., and D. joshuensis sp. nov. and description of Dictyobacteraceae fam. nov. within the order Ktedonobacterales isolated from Tengu-no-mugimeshi.</title>
        <authorList>
            <person name="Wang C.M."/>
            <person name="Zheng Y."/>
            <person name="Sakai Y."/>
            <person name="Toyoda A."/>
            <person name="Minakuchi Y."/>
            <person name="Abe K."/>
            <person name="Yokota A."/>
            <person name="Yabe S."/>
        </authorList>
    </citation>
    <scope>NUCLEOTIDE SEQUENCE [LARGE SCALE GENOMIC DNA]</scope>
    <source>
        <strain evidence="3">Uno16</strain>
    </source>
</reference>
<dbReference type="PANTHER" id="PTHR43649">
    <property type="entry name" value="ARABINOSE-BINDING PROTEIN-RELATED"/>
    <property type="match status" value="1"/>
</dbReference>
<dbReference type="Pfam" id="PF13416">
    <property type="entry name" value="SBP_bac_8"/>
    <property type="match status" value="1"/>
</dbReference>
<proteinExistence type="predicted"/>
<feature type="chain" id="PRO_5019550344" evidence="1">
    <location>
        <begin position="32"/>
        <end position="432"/>
    </location>
</feature>
<evidence type="ECO:0000313" key="2">
    <source>
        <dbReference type="EMBL" id="GCE24863.1"/>
    </source>
</evidence>
<keyword evidence="1" id="KW-0732">Signal</keyword>
<dbReference type="InterPro" id="IPR050490">
    <property type="entry name" value="Bact_solute-bd_prot1"/>
</dbReference>
<dbReference type="Proteomes" id="UP000287171">
    <property type="component" value="Unassembled WGS sequence"/>
</dbReference>
<keyword evidence="3" id="KW-1185">Reference proteome</keyword>
<dbReference type="EMBL" id="BIFT01000001">
    <property type="protein sequence ID" value="GCE24863.1"/>
    <property type="molecule type" value="Genomic_DNA"/>
</dbReference>
<dbReference type="Gene3D" id="3.40.190.10">
    <property type="entry name" value="Periplasmic binding protein-like II"/>
    <property type="match status" value="1"/>
</dbReference>
<dbReference type="AlphaFoldDB" id="A0A402B0I6"/>
<dbReference type="InterPro" id="IPR006311">
    <property type="entry name" value="TAT_signal"/>
</dbReference>
<comment type="caution">
    <text evidence="2">The sequence shown here is derived from an EMBL/GenBank/DDBJ whole genome shotgun (WGS) entry which is preliminary data.</text>
</comment>
<evidence type="ECO:0000313" key="3">
    <source>
        <dbReference type="Proteomes" id="UP000287171"/>
    </source>
</evidence>
<protein>
    <submittedName>
        <fullName evidence="2">Sugar ABC transporter substrate-binding protein</fullName>
    </submittedName>
</protein>